<evidence type="ECO:0000313" key="1">
    <source>
        <dbReference type="EMBL" id="MTD28039.1"/>
    </source>
</evidence>
<dbReference type="Proteomes" id="UP000424752">
    <property type="component" value="Chromosome"/>
</dbReference>
<evidence type="ECO:0000313" key="4">
    <source>
        <dbReference type="Proteomes" id="UP000480164"/>
    </source>
</evidence>
<name>A0A6I6EH31_9GAMM</name>
<dbReference type="EMBL" id="WLZX01000005">
    <property type="protein sequence ID" value="MTD28039.1"/>
    <property type="molecule type" value="Genomic_DNA"/>
</dbReference>
<dbReference type="RefSeq" id="WP_154753297.1">
    <property type="nucleotide sequence ID" value="NZ_CP046509.1"/>
</dbReference>
<dbReference type="Proteomes" id="UP000480164">
    <property type="component" value="Unassembled WGS sequence"/>
</dbReference>
<sequence length="141" mass="15465">MAISKFSLPCTINMIAVLFVFVLAGCQGKPKTTPVPAPAQSAEEPQVVQSEKYIKDSNKLKLCQAQLEALKVVNSSEHRSMQTTFDALMSNAAQYTGVRKNVGENTQDTVDSLYHYRANQLCARIAQALMDSLTKKGEARP</sequence>
<accession>A0A6I6EH31</accession>
<proteinExistence type="predicted"/>
<organism evidence="2 3">
    <name type="scientific">Erwinia sorbitola</name>
    <dbReference type="NCBI Taxonomy" id="2681984"/>
    <lineage>
        <taxon>Bacteria</taxon>
        <taxon>Pseudomonadati</taxon>
        <taxon>Pseudomonadota</taxon>
        <taxon>Gammaproteobacteria</taxon>
        <taxon>Enterobacterales</taxon>
        <taxon>Erwiniaceae</taxon>
        <taxon>Erwinia</taxon>
    </lineage>
</organism>
<reference evidence="2 3" key="2">
    <citation type="submission" date="2019-12" db="EMBL/GenBank/DDBJ databases">
        <title>Erwinia sp. nov., isolated from droppings of birds in the Qinghai-Tiebt plateau of China.</title>
        <authorList>
            <person name="Ge Y."/>
        </authorList>
    </citation>
    <scope>NUCLEOTIDE SEQUENCE [LARGE SCALE GENOMIC DNA]</scope>
    <source>
        <strain evidence="2 3">J780</strain>
    </source>
</reference>
<evidence type="ECO:0000313" key="3">
    <source>
        <dbReference type="Proteomes" id="UP000424752"/>
    </source>
</evidence>
<protein>
    <recommendedName>
        <fullName evidence="5">Lipoprotein</fullName>
    </recommendedName>
</protein>
<keyword evidence="4" id="KW-1185">Reference proteome</keyword>
<dbReference type="KEGG" id="erwi:GN242_00215"/>
<dbReference type="EMBL" id="CP046509">
    <property type="protein sequence ID" value="QGU85736.1"/>
    <property type="molecule type" value="Genomic_DNA"/>
</dbReference>
<dbReference type="AlphaFoldDB" id="A0A6I6EH31"/>
<evidence type="ECO:0008006" key="5">
    <source>
        <dbReference type="Google" id="ProtNLM"/>
    </source>
</evidence>
<gene>
    <name evidence="1" type="ORF">GK011_13935</name>
    <name evidence="2" type="ORF">GN242_00215</name>
</gene>
<dbReference type="PROSITE" id="PS51257">
    <property type="entry name" value="PROKAR_LIPOPROTEIN"/>
    <property type="match status" value="1"/>
</dbReference>
<reference evidence="1 4" key="1">
    <citation type="submission" date="2019-11" db="EMBL/GenBank/DDBJ databases">
        <title>Erwinia sp. nov., isolated from feces of birds in Tibet plateau of China.</title>
        <authorList>
            <person name="Ge Y."/>
        </authorList>
    </citation>
    <scope>NUCLEOTIDE SEQUENCE [LARGE SCALE GENOMIC DNA]</scope>
    <source>
        <strain evidence="1 4">J316</strain>
    </source>
</reference>
<evidence type="ECO:0000313" key="2">
    <source>
        <dbReference type="EMBL" id="QGU85736.1"/>
    </source>
</evidence>
<accession>A0A6L6GRU1</accession>